<keyword evidence="5" id="KW-1185">Reference proteome</keyword>
<dbReference type="PANTHER" id="PTHR43308:SF5">
    <property type="entry name" value="S-LAYER PROTEIN _ PEPTIDOGLYCAN ENDO-BETA-N-ACETYLGLUCOSAMINIDASE"/>
    <property type="match status" value="1"/>
</dbReference>
<evidence type="ECO:0000256" key="2">
    <source>
        <dbReference type="SAM" id="SignalP"/>
    </source>
</evidence>
<proteinExistence type="predicted"/>
<organism evidence="4 5">
    <name type="scientific">Desulfofundulus salinus</name>
    <dbReference type="NCBI Taxonomy" id="2419843"/>
    <lineage>
        <taxon>Bacteria</taxon>
        <taxon>Bacillati</taxon>
        <taxon>Bacillota</taxon>
        <taxon>Clostridia</taxon>
        <taxon>Eubacteriales</taxon>
        <taxon>Peptococcaceae</taxon>
        <taxon>Desulfofundulus</taxon>
    </lineage>
</organism>
<gene>
    <name evidence="4" type="ORF">D7024_05400</name>
</gene>
<accession>A0A494WZX6</accession>
<dbReference type="Proteomes" id="UP000271256">
    <property type="component" value="Unassembled WGS sequence"/>
</dbReference>
<evidence type="ECO:0000259" key="3">
    <source>
        <dbReference type="PROSITE" id="PS51272"/>
    </source>
</evidence>
<reference evidence="4 5" key="1">
    <citation type="submission" date="2018-10" db="EMBL/GenBank/DDBJ databases">
        <authorList>
            <person name="Grouzdev D.S."/>
            <person name="Krutkina M.S."/>
            <person name="Tourova T.P."/>
            <person name="Nazina T.N."/>
        </authorList>
    </citation>
    <scope>NUCLEOTIDE SEQUENCE [LARGE SCALE GENOMIC DNA]</scope>
    <source>
        <strain evidence="4 5">435</strain>
    </source>
</reference>
<dbReference type="InterPro" id="IPR001119">
    <property type="entry name" value="SLH_dom"/>
</dbReference>
<comment type="caution">
    <text evidence="4">The sequence shown here is derived from an EMBL/GenBank/DDBJ whole genome shotgun (WGS) entry which is preliminary data.</text>
</comment>
<sequence>MTMVKQKLMMVLAVLLLVLVTAAPAFAGGLFPDLDGHWAADQSYLMYDLGVFGGYPDGTFKPNNNITWAEFIAIVVRAFDLPSAPANTVLPYEDVKSGDWFYDPVARAYAAGILKGYGSKLEPNKAITRGEIARIVVLNIGENGAPLNKVAQNFSDVPSGHLLAEYVSKASVLGIIGGYPDGTFGPSKTATRAEAAVMVNRAMEAEAAEKVLPAEETLKAAIEGYADRWAYVQFTFARDKINDYLKDYALPSVIKWYRDTMQPDEPIPGVYGRLEPGTLQIKVLNRSRTLAKVEAHYEVGVRIRRASDGAEAEVMAIKVDEVLLMKLSGGKWKVGVVYDQKATKIR</sequence>
<protein>
    <submittedName>
        <fullName evidence="4">S-layer homology domain-containing protein</fullName>
    </submittedName>
</protein>
<dbReference type="EMBL" id="RBWE01000001">
    <property type="protein sequence ID" value="RKO66435.1"/>
    <property type="molecule type" value="Genomic_DNA"/>
</dbReference>
<feature type="signal peptide" evidence="2">
    <location>
        <begin position="1"/>
        <end position="27"/>
    </location>
</feature>
<keyword evidence="2" id="KW-0732">Signal</keyword>
<feature type="domain" description="SLH" evidence="3">
    <location>
        <begin position="150"/>
        <end position="213"/>
    </location>
</feature>
<dbReference type="PROSITE" id="PS51272">
    <property type="entry name" value="SLH"/>
    <property type="match status" value="3"/>
</dbReference>
<dbReference type="InterPro" id="IPR051465">
    <property type="entry name" value="Cell_Envelope_Struct_Comp"/>
</dbReference>
<keyword evidence="1" id="KW-0677">Repeat</keyword>
<dbReference type="AlphaFoldDB" id="A0A494WZX6"/>
<feature type="domain" description="SLH" evidence="3">
    <location>
        <begin position="26"/>
        <end position="89"/>
    </location>
</feature>
<evidence type="ECO:0000256" key="1">
    <source>
        <dbReference type="ARBA" id="ARBA00022737"/>
    </source>
</evidence>
<name>A0A494WZX6_9FIRM</name>
<evidence type="ECO:0000313" key="4">
    <source>
        <dbReference type="EMBL" id="RKO66435.1"/>
    </source>
</evidence>
<dbReference type="OrthoDB" id="2112962at2"/>
<dbReference type="PANTHER" id="PTHR43308">
    <property type="entry name" value="OUTER MEMBRANE PROTEIN ALPHA-RELATED"/>
    <property type="match status" value="1"/>
</dbReference>
<dbReference type="Pfam" id="PF00395">
    <property type="entry name" value="SLH"/>
    <property type="match status" value="3"/>
</dbReference>
<feature type="domain" description="SLH" evidence="3">
    <location>
        <begin position="91"/>
        <end position="149"/>
    </location>
</feature>
<evidence type="ECO:0000313" key="5">
    <source>
        <dbReference type="Proteomes" id="UP000271256"/>
    </source>
</evidence>
<feature type="chain" id="PRO_5019848345" evidence="2">
    <location>
        <begin position="28"/>
        <end position="346"/>
    </location>
</feature>